<protein>
    <submittedName>
        <fullName evidence="2">Uncharacterized protein</fullName>
    </submittedName>
</protein>
<sequence length="126" mass="13922">MELSALFDYKLGPVPASIIDEYGCLRKGNKSVIVKRLGILVPNPQVPDVVLVDESQLIYHVVGPTSGTVADLAASMGRQLNCYITQTFVIFDRYEQVSAKDHERQGRAVEGSTEYQLSLTDYPSTK</sequence>
<gene>
    <name evidence="2" type="ORF">AAFF_G00397560</name>
</gene>
<evidence type="ECO:0000313" key="2">
    <source>
        <dbReference type="EMBL" id="KAJ8400373.1"/>
    </source>
</evidence>
<evidence type="ECO:0000256" key="1">
    <source>
        <dbReference type="SAM" id="MobiDB-lite"/>
    </source>
</evidence>
<organism evidence="2 3">
    <name type="scientific">Aldrovandia affinis</name>
    <dbReference type="NCBI Taxonomy" id="143900"/>
    <lineage>
        <taxon>Eukaryota</taxon>
        <taxon>Metazoa</taxon>
        <taxon>Chordata</taxon>
        <taxon>Craniata</taxon>
        <taxon>Vertebrata</taxon>
        <taxon>Euteleostomi</taxon>
        <taxon>Actinopterygii</taxon>
        <taxon>Neopterygii</taxon>
        <taxon>Teleostei</taxon>
        <taxon>Notacanthiformes</taxon>
        <taxon>Halosauridae</taxon>
        <taxon>Aldrovandia</taxon>
    </lineage>
</organism>
<feature type="region of interest" description="Disordered" evidence="1">
    <location>
        <begin position="102"/>
        <end position="126"/>
    </location>
</feature>
<feature type="compositionally biased region" description="Polar residues" evidence="1">
    <location>
        <begin position="113"/>
        <end position="126"/>
    </location>
</feature>
<comment type="caution">
    <text evidence="2">The sequence shown here is derived from an EMBL/GenBank/DDBJ whole genome shotgun (WGS) entry which is preliminary data.</text>
</comment>
<accession>A0AAD7SDC7</accession>
<dbReference type="AlphaFoldDB" id="A0AAD7SDC7"/>
<keyword evidence="3" id="KW-1185">Reference proteome</keyword>
<dbReference type="EMBL" id="JAINUG010000077">
    <property type="protein sequence ID" value="KAJ8400373.1"/>
    <property type="molecule type" value="Genomic_DNA"/>
</dbReference>
<evidence type="ECO:0000313" key="3">
    <source>
        <dbReference type="Proteomes" id="UP001221898"/>
    </source>
</evidence>
<dbReference type="Proteomes" id="UP001221898">
    <property type="component" value="Unassembled WGS sequence"/>
</dbReference>
<name>A0AAD7SDC7_9TELE</name>
<reference evidence="2" key="1">
    <citation type="journal article" date="2023" name="Science">
        <title>Genome structures resolve the early diversification of teleost fishes.</title>
        <authorList>
            <person name="Parey E."/>
            <person name="Louis A."/>
            <person name="Montfort J."/>
            <person name="Bouchez O."/>
            <person name="Roques C."/>
            <person name="Iampietro C."/>
            <person name="Lluch J."/>
            <person name="Castinel A."/>
            <person name="Donnadieu C."/>
            <person name="Desvignes T."/>
            <person name="Floi Bucao C."/>
            <person name="Jouanno E."/>
            <person name="Wen M."/>
            <person name="Mejri S."/>
            <person name="Dirks R."/>
            <person name="Jansen H."/>
            <person name="Henkel C."/>
            <person name="Chen W.J."/>
            <person name="Zahm M."/>
            <person name="Cabau C."/>
            <person name="Klopp C."/>
            <person name="Thompson A.W."/>
            <person name="Robinson-Rechavi M."/>
            <person name="Braasch I."/>
            <person name="Lecointre G."/>
            <person name="Bobe J."/>
            <person name="Postlethwait J.H."/>
            <person name="Berthelot C."/>
            <person name="Roest Crollius H."/>
            <person name="Guiguen Y."/>
        </authorList>
    </citation>
    <scope>NUCLEOTIDE SEQUENCE</scope>
    <source>
        <strain evidence="2">NC1722</strain>
    </source>
</reference>
<proteinExistence type="predicted"/>